<evidence type="ECO:0000313" key="2">
    <source>
        <dbReference type="EMBL" id="KAH3838089.1"/>
    </source>
</evidence>
<dbReference type="EMBL" id="JAIWYP010000004">
    <property type="protein sequence ID" value="KAH3838089.1"/>
    <property type="molecule type" value="Genomic_DNA"/>
</dbReference>
<accession>A0A9D4KEM7</accession>
<evidence type="ECO:0000313" key="3">
    <source>
        <dbReference type="Proteomes" id="UP000828390"/>
    </source>
</evidence>
<evidence type="ECO:0000256" key="1">
    <source>
        <dbReference type="SAM" id="MobiDB-lite"/>
    </source>
</evidence>
<keyword evidence="3" id="KW-1185">Reference proteome</keyword>
<organism evidence="2 3">
    <name type="scientific">Dreissena polymorpha</name>
    <name type="common">Zebra mussel</name>
    <name type="synonym">Mytilus polymorpha</name>
    <dbReference type="NCBI Taxonomy" id="45954"/>
    <lineage>
        <taxon>Eukaryota</taxon>
        <taxon>Metazoa</taxon>
        <taxon>Spiralia</taxon>
        <taxon>Lophotrochozoa</taxon>
        <taxon>Mollusca</taxon>
        <taxon>Bivalvia</taxon>
        <taxon>Autobranchia</taxon>
        <taxon>Heteroconchia</taxon>
        <taxon>Euheterodonta</taxon>
        <taxon>Imparidentia</taxon>
        <taxon>Neoheterodontei</taxon>
        <taxon>Myida</taxon>
        <taxon>Dreissenoidea</taxon>
        <taxon>Dreissenidae</taxon>
        <taxon>Dreissena</taxon>
    </lineage>
</organism>
<dbReference type="AlphaFoldDB" id="A0A9D4KEM7"/>
<reference evidence="2" key="2">
    <citation type="submission" date="2020-11" db="EMBL/GenBank/DDBJ databases">
        <authorList>
            <person name="McCartney M.A."/>
            <person name="Auch B."/>
            <person name="Kono T."/>
            <person name="Mallez S."/>
            <person name="Becker A."/>
            <person name="Gohl D.M."/>
            <person name="Silverstein K.A.T."/>
            <person name="Koren S."/>
            <person name="Bechman K.B."/>
            <person name="Herman A."/>
            <person name="Abrahante J.E."/>
            <person name="Garbe J."/>
        </authorList>
    </citation>
    <scope>NUCLEOTIDE SEQUENCE</scope>
    <source>
        <strain evidence="2">Duluth1</strain>
        <tissue evidence="2">Whole animal</tissue>
    </source>
</reference>
<protein>
    <submittedName>
        <fullName evidence="2">Uncharacterized protein</fullName>
    </submittedName>
</protein>
<name>A0A9D4KEM7_DREPO</name>
<reference evidence="2" key="1">
    <citation type="journal article" date="2019" name="bioRxiv">
        <title>The Genome of the Zebra Mussel, Dreissena polymorpha: A Resource for Invasive Species Research.</title>
        <authorList>
            <person name="McCartney M.A."/>
            <person name="Auch B."/>
            <person name="Kono T."/>
            <person name="Mallez S."/>
            <person name="Zhang Y."/>
            <person name="Obille A."/>
            <person name="Becker A."/>
            <person name="Abrahante J.E."/>
            <person name="Garbe J."/>
            <person name="Badalamenti J.P."/>
            <person name="Herman A."/>
            <person name="Mangelson H."/>
            <person name="Liachko I."/>
            <person name="Sullivan S."/>
            <person name="Sone E.D."/>
            <person name="Koren S."/>
            <person name="Silverstein K.A.T."/>
            <person name="Beckman K.B."/>
            <person name="Gohl D.M."/>
        </authorList>
    </citation>
    <scope>NUCLEOTIDE SEQUENCE</scope>
    <source>
        <strain evidence="2">Duluth1</strain>
        <tissue evidence="2">Whole animal</tissue>
    </source>
</reference>
<proteinExistence type="predicted"/>
<sequence>MSCLEDLTKWMLMQLGDGRSQSGRKCCVPATSIRPTPRRQSSRVPLWRRTSIGLGLHSLSQRRDTRITRNIF</sequence>
<gene>
    <name evidence="2" type="ORF">DPMN_111495</name>
</gene>
<dbReference type="Proteomes" id="UP000828390">
    <property type="component" value="Unassembled WGS sequence"/>
</dbReference>
<comment type="caution">
    <text evidence="2">The sequence shown here is derived from an EMBL/GenBank/DDBJ whole genome shotgun (WGS) entry which is preliminary data.</text>
</comment>
<feature type="region of interest" description="Disordered" evidence="1">
    <location>
        <begin position="18"/>
        <end position="44"/>
    </location>
</feature>